<dbReference type="RefSeq" id="WP_094155030.1">
    <property type="nucleotide sequence ID" value="NZ_CP020028.1"/>
</dbReference>
<keyword evidence="3" id="KW-1185">Reference proteome</keyword>
<dbReference type="InterPro" id="IPR045760">
    <property type="entry name" value="DAP_DH_C"/>
</dbReference>
<feature type="domain" description="2,4-diaminopentanoate dehydrogenase C-terminal" evidence="1">
    <location>
        <begin position="146"/>
        <end position="352"/>
    </location>
</feature>
<organism evidence="2 3">
    <name type="scientific">Paenibacillus kribbensis</name>
    <dbReference type="NCBI Taxonomy" id="172713"/>
    <lineage>
        <taxon>Bacteria</taxon>
        <taxon>Bacillati</taxon>
        <taxon>Bacillota</taxon>
        <taxon>Bacilli</taxon>
        <taxon>Bacillales</taxon>
        <taxon>Paenibacillaceae</taxon>
        <taxon>Paenibacillus</taxon>
    </lineage>
</organism>
<gene>
    <name evidence="2" type="ORF">B4V02_12565</name>
</gene>
<accession>A0A222WNY8</accession>
<dbReference type="OrthoDB" id="9767616at2"/>
<proteinExistence type="predicted"/>
<dbReference type="Proteomes" id="UP000214666">
    <property type="component" value="Chromosome"/>
</dbReference>
<reference evidence="2 3" key="1">
    <citation type="submission" date="2017-03" db="EMBL/GenBank/DDBJ databases">
        <title>Complete genome sequence of Paenibacillus Kribbensis producing bioflocculants.</title>
        <authorList>
            <person name="Lee H.-G."/>
            <person name="Oh H.-M."/>
        </authorList>
    </citation>
    <scope>NUCLEOTIDE SEQUENCE [LARGE SCALE GENOMIC DNA]</scope>
    <source>
        <strain evidence="2 3">AM49</strain>
    </source>
</reference>
<dbReference type="Gene3D" id="3.40.50.720">
    <property type="entry name" value="NAD(P)-binding Rossmann-like Domain"/>
    <property type="match status" value="1"/>
</dbReference>
<dbReference type="InterPro" id="IPR036291">
    <property type="entry name" value="NAD(P)-bd_dom_sf"/>
</dbReference>
<dbReference type="AlphaFoldDB" id="A0A222WNY8"/>
<dbReference type="Pfam" id="PF19328">
    <property type="entry name" value="DAP_DH_C"/>
    <property type="match status" value="1"/>
</dbReference>
<dbReference type="STRING" id="172713.GCA_001705305_01068"/>
<dbReference type="CDD" id="cd24146">
    <property type="entry name" value="nat-AmDH_N_like"/>
    <property type="match status" value="1"/>
</dbReference>
<sequence>MERKVRAAQYGCGKMSVYLMRYLLEKGADIVAAFDVNPAVIGKDIGEVIGYGRTLGVKVSDIKDADQVLSELKPDVCVIATLSTMADIKTALTVCAKNGVNAISTAEESLYPWISSPAVTEELDELAKNNNCTLSGSGYPDMYWGVLVDTLAGSLHKITKIKGISSYNVEDYGIALAEGHGAGLTPTEFAEQIGKFNDLNSNEIREKIENGEVTPSYMWYQNGWLCSRMGLTPISQTQKCIPMTHDRDLESSTLGMTVKAGNATGMAAVVTTETAEGIVIETQCIGKVYAPEEFDKNEWSFYGEPEVTINVDRPATVQLTCANLVNRIPALINSEPGYVTTDKLPNNAYLVKPLNEYINF</sequence>
<dbReference type="SUPFAM" id="SSF51735">
    <property type="entry name" value="NAD(P)-binding Rossmann-fold domains"/>
    <property type="match status" value="1"/>
</dbReference>
<evidence type="ECO:0000259" key="1">
    <source>
        <dbReference type="Pfam" id="PF19328"/>
    </source>
</evidence>
<dbReference type="EMBL" id="CP020028">
    <property type="protein sequence ID" value="ASR47451.1"/>
    <property type="molecule type" value="Genomic_DNA"/>
</dbReference>
<dbReference type="KEGG" id="pkb:B4V02_12565"/>
<evidence type="ECO:0000313" key="2">
    <source>
        <dbReference type="EMBL" id="ASR47451.1"/>
    </source>
</evidence>
<evidence type="ECO:0000313" key="3">
    <source>
        <dbReference type="Proteomes" id="UP000214666"/>
    </source>
</evidence>
<name>A0A222WNY8_9BACL</name>
<protein>
    <submittedName>
        <fullName evidence="2">Dihydrodipicolinate reductase</fullName>
    </submittedName>
</protein>